<dbReference type="EMBL" id="QJSL01000007">
    <property type="protein sequence ID" value="RXW29343.1"/>
    <property type="molecule type" value="Genomic_DNA"/>
</dbReference>
<dbReference type="EMBL" id="RHWT01000004">
    <property type="protein sequence ID" value="RSB32881.1"/>
    <property type="molecule type" value="Genomic_DNA"/>
</dbReference>
<dbReference type="GO" id="GO:0006221">
    <property type="term" value="P:pyrimidine nucleotide biosynthetic process"/>
    <property type="evidence" value="ECO:0007669"/>
    <property type="project" value="UniProtKB-KW"/>
</dbReference>
<dbReference type="Proteomes" id="UP000251576">
    <property type="component" value="Unassembled WGS sequence"/>
</dbReference>
<keyword evidence="2" id="KW-0428">Leader peptide</keyword>
<evidence type="ECO:0000313" key="9">
    <source>
        <dbReference type="Proteomes" id="UP000241614"/>
    </source>
</evidence>
<dbReference type="Proteomes" id="UP000275321">
    <property type="component" value="Unassembled WGS sequence"/>
</dbReference>
<evidence type="ECO:0000313" key="5">
    <source>
        <dbReference type="EMBL" id="PTM37409.1"/>
    </source>
</evidence>
<name>A0A1T1G344_ENTCL</name>
<evidence type="ECO:0000256" key="1">
    <source>
        <dbReference type="ARBA" id="ARBA00016561"/>
    </source>
</evidence>
<sequence>MPDNLPGGSMVKRVRHNVLPRLKSDAGLPFFFPLLNLFPEPLI</sequence>
<evidence type="ECO:0000313" key="11">
    <source>
        <dbReference type="Proteomes" id="UP000275321"/>
    </source>
</evidence>
<evidence type="ECO:0000313" key="12">
    <source>
        <dbReference type="Proteomes" id="UP000290875"/>
    </source>
</evidence>
<proteinExistence type="predicted"/>
<keyword evidence="3" id="KW-0665">Pyrimidine biosynthesis</keyword>
<dbReference type="Proteomes" id="UP000241614">
    <property type="component" value="Unassembled WGS sequence"/>
</dbReference>
<reference evidence="6 10" key="2">
    <citation type="submission" date="2018-06" db="EMBL/GenBank/DDBJ databases">
        <title>ACT-28, a chromosomally-encoded AmpC with carbapenemase activity from Enterobacter kobei.</title>
        <authorList>
            <person name="Jousset A.B."/>
            <person name="Oueslati S."/>
            <person name="Bernabeu S."/>
            <person name="Takissian J."/>
            <person name="Creton E."/>
            <person name="Vogel A."/>
            <person name="Cotellon G."/>
            <person name="Bonnin R.A."/>
            <person name="Dortet L."/>
            <person name="Naas T."/>
        </authorList>
    </citation>
    <scope>NUCLEOTIDE SEQUENCE [LARGE SCALE GENOMIC DNA]</scope>
    <source>
        <strain evidence="6 10">99B3</strain>
    </source>
</reference>
<dbReference type="InterPro" id="IPR012602">
    <property type="entry name" value="PyrBI_leader"/>
</dbReference>
<gene>
    <name evidence="5" type="ORF">DA103_02680</name>
    <name evidence="8" type="ORF">DM877_09125</name>
    <name evidence="6" type="ORF">DP202_07440</name>
    <name evidence="7" type="ORF">EGK68_05515</name>
</gene>
<dbReference type="Pfam" id="PF08052">
    <property type="entry name" value="PyrBI_leader"/>
    <property type="match status" value="1"/>
</dbReference>
<evidence type="ECO:0000256" key="4">
    <source>
        <dbReference type="ARBA" id="ARBA00030895"/>
    </source>
</evidence>
<evidence type="ECO:0000256" key="2">
    <source>
        <dbReference type="ARBA" id="ARBA00022623"/>
    </source>
</evidence>
<comment type="caution">
    <text evidence="5">The sequence shown here is derived from an EMBL/GenBank/DDBJ whole genome shotgun (WGS) entry which is preliminary data.</text>
</comment>
<dbReference type="Proteomes" id="UP000290875">
    <property type="component" value="Unassembled WGS sequence"/>
</dbReference>
<reference evidence="8 12" key="3">
    <citation type="submission" date="2018-06" db="EMBL/GenBank/DDBJ databases">
        <title>Carbapenemase-producing Enterobacteriaceae present in wastewater treatment plant effluent and nearby surface waters in the US.</title>
        <authorList>
            <person name="Mathys D.A."/>
            <person name="Mollenkopf D.F."/>
            <person name="Feicht S.M."/>
            <person name="Adams R.J."/>
            <person name="Albers A.L."/>
            <person name="Grooters S.V."/>
            <person name="Stuever D.M."/>
            <person name="Daniels J.B."/>
            <person name="Wittum T.E."/>
        </authorList>
    </citation>
    <scope>NUCLEOTIDE SEQUENCE [LARGE SCALE GENOMIC DNA]</scope>
    <source>
        <strain evidence="8 12">GEO_4_Eff_A</strain>
    </source>
</reference>
<reference evidence="7 11" key="4">
    <citation type="submission" date="2018-10" db="EMBL/GenBank/DDBJ databases">
        <title>Transmission dynamics of multidrug resistant bacteria on intensive care unit surfaces.</title>
        <authorList>
            <person name="D'Souza A.W."/>
            <person name="Potter R.F."/>
            <person name="Wallace M."/>
            <person name="Shupe A."/>
            <person name="Patel S."/>
            <person name="Sun S."/>
            <person name="Gul D."/>
            <person name="Kwon J.H."/>
            <person name="Andleeb S."/>
            <person name="Burnham C.-A.D."/>
            <person name="Dantas G."/>
        </authorList>
    </citation>
    <scope>NUCLEOTIDE SEQUENCE [LARGE SCALE GENOMIC DNA]</scope>
    <source>
        <strain evidence="7 11">EC_073</strain>
    </source>
</reference>
<evidence type="ECO:0000313" key="6">
    <source>
        <dbReference type="EMBL" id="RAZ70563.1"/>
    </source>
</evidence>
<reference evidence="5 9" key="1">
    <citation type="submission" date="2018-04" db="EMBL/GenBank/DDBJ databases">
        <title>Genome sequencing reveals highly heavy metal resistance and biotechnology application of the novel Enterobacter cloacae amazonensis isolated from wastewater river in Manaus - Amazonas.</title>
        <authorList>
            <person name="Astolfi M.C.T."/>
            <person name="Carvalho E.B.D.S."/>
            <person name="Lacerda L.B."/>
            <person name="Pinto M.V."/>
            <person name="Nogueira V.B."/>
            <person name="Barros A.M."/>
            <person name="Astolfi-Filho S."/>
        </authorList>
    </citation>
    <scope>NUCLEOTIDE SEQUENCE [LARGE SCALE GENOMIC DNA]</scope>
    <source>
        <strain evidence="9">amazonensis</strain>
        <strain evidence="5">Amazonensis</strain>
    </source>
</reference>
<dbReference type="EMBL" id="QMDH01000009">
    <property type="protein sequence ID" value="RAZ70563.1"/>
    <property type="molecule type" value="Genomic_DNA"/>
</dbReference>
<dbReference type="EMBL" id="PZPP01000006">
    <property type="protein sequence ID" value="PTM37409.1"/>
    <property type="molecule type" value="Genomic_DNA"/>
</dbReference>
<evidence type="ECO:0000313" key="8">
    <source>
        <dbReference type="EMBL" id="RXW29343.1"/>
    </source>
</evidence>
<evidence type="ECO:0000313" key="10">
    <source>
        <dbReference type="Proteomes" id="UP000251576"/>
    </source>
</evidence>
<dbReference type="AlphaFoldDB" id="A0A1T1G344"/>
<organism evidence="5 9">
    <name type="scientific">Enterobacter cloacae</name>
    <dbReference type="NCBI Taxonomy" id="550"/>
    <lineage>
        <taxon>Bacteria</taxon>
        <taxon>Pseudomonadati</taxon>
        <taxon>Pseudomonadota</taxon>
        <taxon>Gammaproteobacteria</taxon>
        <taxon>Enterobacterales</taxon>
        <taxon>Enterobacteriaceae</taxon>
        <taxon>Enterobacter</taxon>
        <taxon>Enterobacter cloacae complex</taxon>
    </lineage>
</organism>
<evidence type="ECO:0000313" key="7">
    <source>
        <dbReference type="EMBL" id="RSB32881.1"/>
    </source>
</evidence>
<protein>
    <recommendedName>
        <fullName evidence="1">pyr operon leader peptide</fullName>
    </recommendedName>
    <alternativeName>
        <fullName evidence="4">pyrBI operon attenuator</fullName>
    </alternativeName>
</protein>
<evidence type="ECO:0000256" key="3">
    <source>
        <dbReference type="ARBA" id="ARBA00022975"/>
    </source>
</evidence>
<dbReference type="GO" id="GO:0019856">
    <property type="term" value="P:pyrimidine nucleobase biosynthetic process"/>
    <property type="evidence" value="ECO:0007669"/>
    <property type="project" value="InterPro"/>
</dbReference>
<accession>A0A1T1G344</accession>